<sequence>MKWVTYDAGAPGASGATGISFSPRTGLLTDDGIRGLPPGVTLLALLEDGALDDAATTARRDPAEVRALDEVRLLAPIPRPPSIRDGLSFLDHLRGCYRALGRPPELHPAWSQAPAFYFGNPAAVVGPHDDVPIAPGSRMFDLELEVGAVVGRPGRDLHPDTAADHVVGFTFFNDWTARDHQMRDMAQGIGMGKAKDMAITLGPALVTVDELEAYRGPDGYAFEVAATVNGREIAKGSLAGMDWTWGEQLAYMSRGTELQPGDVIGSGTVPGGCLLEHVDTPDPFAFTGWLAPGDVVSLSSEVLGETRQVVREAEPMTPLRTGY</sequence>
<keyword evidence="2" id="KW-0378">Hydrolase</keyword>
<gene>
    <name evidence="2" type="ORF">LQ327_25800</name>
</gene>
<name>A0ABS8PH20_9PSEU</name>
<dbReference type="Pfam" id="PF01557">
    <property type="entry name" value="FAA_hydrolase"/>
    <property type="match status" value="1"/>
</dbReference>
<proteinExistence type="predicted"/>
<dbReference type="InterPro" id="IPR036663">
    <property type="entry name" value="Fumarylacetoacetase_C_sf"/>
</dbReference>
<dbReference type="InterPro" id="IPR011234">
    <property type="entry name" value="Fumarylacetoacetase-like_C"/>
</dbReference>
<protein>
    <submittedName>
        <fullName evidence="2">Fumarylacetoacetate hydrolase family protein</fullName>
    </submittedName>
</protein>
<dbReference type="Proteomes" id="UP001199469">
    <property type="component" value="Unassembled WGS sequence"/>
</dbReference>
<dbReference type="PANTHER" id="PTHR43211">
    <property type="entry name" value="FUMARYLACETOACETATE HYDROLASE"/>
    <property type="match status" value="1"/>
</dbReference>
<dbReference type="GO" id="GO:0016787">
    <property type="term" value="F:hydrolase activity"/>
    <property type="evidence" value="ECO:0007669"/>
    <property type="project" value="UniProtKB-KW"/>
</dbReference>
<dbReference type="PANTHER" id="PTHR43211:SF1">
    <property type="entry name" value="BLL6422 PROTEIN"/>
    <property type="match status" value="1"/>
</dbReference>
<reference evidence="2 3" key="1">
    <citation type="submission" date="2021-11" db="EMBL/GenBank/DDBJ databases">
        <title>Draft genome sequence of Actinomycetospora sp. SF1 isolated from the rhizosphere soil.</title>
        <authorList>
            <person name="Duangmal K."/>
            <person name="Chantavorakit T."/>
        </authorList>
    </citation>
    <scope>NUCLEOTIDE SEQUENCE [LARGE SCALE GENOMIC DNA]</scope>
    <source>
        <strain evidence="2 3">TBRC 5722</strain>
    </source>
</reference>
<dbReference type="SUPFAM" id="SSF56529">
    <property type="entry name" value="FAH"/>
    <property type="match status" value="1"/>
</dbReference>
<evidence type="ECO:0000259" key="1">
    <source>
        <dbReference type="Pfam" id="PF01557"/>
    </source>
</evidence>
<dbReference type="RefSeq" id="WP_230738666.1">
    <property type="nucleotide sequence ID" value="NZ_JAJNDB010000006.1"/>
</dbReference>
<organism evidence="2 3">
    <name type="scientific">Actinomycetospora endophytica</name>
    <dbReference type="NCBI Taxonomy" id="2291215"/>
    <lineage>
        <taxon>Bacteria</taxon>
        <taxon>Bacillati</taxon>
        <taxon>Actinomycetota</taxon>
        <taxon>Actinomycetes</taxon>
        <taxon>Pseudonocardiales</taxon>
        <taxon>Pseudonocardiaceae</taxon>
        <taxon>Actinomycetospora</taxon>
    </lineage>
</organism>
<evidence type="ECO:0000313" key="2">
    <source>
        <dbReference type="EMBL" id="MCD2196790.1"/>
    </source>
</evidence>
<dbReference type="Gene3D" id="3.90.850.10">
    <property type="entry name" value="Fumarylacetoacetase-like, C-terminal domain"/>
    <property type="match status" value="1"/>
</dbReference>
<keyword evidence="3" id="KW-1185">Reference proteome</keyword>
<feature type="domain" description="Fumarylacetoacetase-like C-terminal" evidence="1">
    <location>
        <begin position="83"/>
        <end position="310"/>
    </location>
</feature>
<accession>A0ABS8PH20</accession>
<evidence type="ECO:0000313" key="3">
    <source>
        <dbReference type="Proteomes" id="UP001199469"/>
    </source>
</evidence>
<dbReference type="EMBL" id="JAJNDB010000006">
    <property type="protein sequence ID" value="MCD2196790.1"/>
    <property type="molecule type" value="Genomic_DNA"/>
</dbReference>
<comment type="caution">
    <text evidence="2">The sequence shown here is derived from an EMBL/GenBank/DDBJ whole genome shotgun (WGS) entry which is preliminary data.</text>
</comment>